<dbReference type="SMART" id="SM00338">
    <property type="entry name" value="BRLZ"/>
    <property type="match status" value="1"/>
</dbReference>
<accession>A0A815R1G0</accession>
<name>A0A815R1G0_9BILA</name>
<dbReference type="EMBL" id="CAJNOI010000063">
    <property type="protein sequence ID" value="CAF0978239.1"/>
    <property type="molecule type" value="Genomic_DNA"/>
</dbReference>
<evidence type="ECO:0000313" key="5">
    <source>
        <dbReference type="EMBL" id="CAF1470165.1"/>
    </source>
</evidence>
<dbReference type="SUPFAM" id="SSF57959">
    <property type="entry name" value="Leucine zipper domain"/>
    <property type="match status" value="1"/>
</dbReference>
<keyword evidence="6" id="KW-1185">Reference proteome</keyword>
<dbReference type="PROSITE" id="PS50217">
    <property type="entry name" value="BZIP"/>
    <property type="match status" value="1"/>
</dbReference>
<dbReference type="Gene3D" id="1.20.5.170">
    <property type="match status" value="1"/>
</dbReference>
<organism evidence="5 6">
    <name type="scientific">Adineta steineri</name>
    <dbReference type="NCBI Taxonomy" id="433720"/>
    <lineage>
        <taxon>Eukaryota</taxon>
        <taxon>Metazoa</taxon>
        <taxon>Spiralia</taxon>
        <taxon>Gnathifera</taxon>
        <taxon>Rotifera</taxon>
        <taxon>Eurotatoria</taxon>
        <taxon>Bdelloidea</taxon>
        <taxon>Adinetida</taxon>
        <taxon>Adinetidae</taxon>
        <taxon>Adineta</taxon>
    </lineage>
</organism>
<dbReference type="InterPro" id="IPR046347">
    <property type="entry name" value="bZIP_sf"/>
</dbReference>
<dbReference type="Proteomes" id="UP000663877">
    <property type="component" value="Unassembled WGS sequence"/>
</dbReference>
<protein>
    <recommendedName>
        <fullName evidence="3">BZIP domain-containing protein</fullName>
    </recommendedName>
</protein>
<feature type="region of interest" description="Disordered" evidence="2">
    <location>
        <begin position="25"/>
        <end position="48"/>
    </location>
</feature>
<comment type="caution">
    <text evidence="5">The sequence shown here is derived from an EMBL/GenBank/DDBJ whole genome shotgun (WGS) entry which is preliminary data.</text>
</comment>
<feature type="coiled-coil region" evidence="1">
    <location>
        <begin position="367"/>
        <end position="408"/>
    </location>
</feature>
<evidence type="ECO:0000259" key="3">
    <source>
        <dbReference type="PROSITE" id="PS50217"/>
    </source>
</evidence>
<keyword evidence="1" id="KW-0175">Coiled coil</keyword>
<dbReference type="AlphaFoldDB" id="A0A815R1G0"/>
<feature type="compositionally biased region" description="Low complexity" evidence="2">
    <location>
        <begin position="327"/>
        <end position="347"/>
    </location>
</feature>
<feature type="compositionally biased region" description="Low complexity" evidence="2">
    <location>
        <begin position="27"/>
        <end position="48"/>
    </location>
</feature>
<proteinExistence type="predicted"/>
<feature type="compositionally biased region" description="Polar residues" evidence="2">
    <location>
        <begin position="185"/>
        <end position="200"/>
    </location>
</feature>
<evidence type="ECO:0000256" key="2">
    <source>
        <dbReference type="SAM" id="MobiDB-lite"/>
    </source>
</evidence>
<feature type="region of interest" description="Disordered" evidence="2">
    <location>
        <begin position="180"/>
        <end position="205"/>
    </location>
</feature>
<reference evidence="5" key="1">
    <citation type="submission" date="2021-02" db="EMBL/GenBank/DDBJ databases">
        <authorList>
            <person name="Nowell W R."/>
        </authorList>
    </citation>
    <scope>NUCLEOTIDE SEQUENCE</scope>
</reference>
<dbReference type="OrthoDB" id="10036771at2759"/>
<dbReference type="EMBL" id="CAJNOM010000496">
    <property type="protein sequence ID" value="CAF1470165.1"/>
    <property type="molecule type" value="Genomic_DNA"/>
</dbReference>
<dbReference type="GO" id="GO:0003700">
    <property type="term" value="F:DNA-binding transcription factor activity"/>
    <property type="evidence" value="ECO:0007669"/>
    <property type="project" value="InterPro"/>
</dbReference>
<dbReference type="InterPro" id="IPR004827">
    <property type="entry name" value="bZIP"/>
</dbReference>
<dbReference type="Pfam" id="PF00170">
    <property type="entry name" value="bZIP_1"/>
    <property type="match status" value="1"/>
</dbReference>
<evidence type="ECO:0000313" key="6">
    <source>
        <dbReference type="Proteomes" id="UP000663832"/>
    </source>
</evidence>
<feature type="domain" description="BZIP" evidence="3">
    <location>
        <begin position="349"/>
        <end position="412"/>
    </location>
</feature>
<feature type="region of interest" description="Disordered" evidence="2">
    <location>
        <begin position="324"/>
        <end position="365"/>
    </location>
</feature>
<evidence type="ECO:0000256" key="1">
    <source>
        <dbReference type="SAM" id="Coils"/>
    </source>
</evidence>
<feature type="compositionally biased region" description="Basic and acidic residues" evidence="2">
    <location>
        <begin position="348"/>
        <end position="365"/>
    </location>
</feature>
<gene>
    <name evidence="4" type="ORF">BJG266_LOCUS14722</name>
    <name evidence="5" type="ORF">QVE165_LOCUS41531</name>
</gene>
<dbReference type="Proteomes" id="UP000663832">
    <property type="component" value="Unassembled WGS sequence"/>
</dbReference>
<dbReference type="PROSITE" id="PS00036">
    <property type="entry name" value="BZIP_BASIC"/>
    <property type="match status" value="1"/>
</dbReference>
<evidence type="ECO:0000313" key="4">
    <source>
        <dbReference type="EMBL" id="CAF0978239.1"/>
    </source>
</evidence>
<sequence>METPNILDTPSLMTPNLSVNQLFYKPSNTTSTNDHNDNDNNNQNSTANRLTITTTTTTTNDDDGDSFPVSSAEIKLLNIENDLKQIIHSRQPTESPFQKIVKAGGLSIEKNTSLPPTQDDGLPVDIPSTAEVMNDIESFGKYPTRDNVEREVTISDSNRLDTSPTHNMGVIVSPKKQFLRRSQSHTEATSPTNHLSQLNKLNHDDENSIDEDNNNNFQRMHDLPILTHTIDSNSQIDNNIEPSYTMQFRSNQNGAHPTIIKQQQQPVILNNKRTLSQAIIATASSKTNSIVISQPAIINEVTSSDQSSGTKRLKIISTSNNTIGLRSSFSSSSNDNNSQNDNNNGGSDDQRKKQIRDSNREAARRCRERRRNYIEQLEGNLEQCKSQIKQLSDNLARAERENTQLRAILTETKIFHSSTRPSQNESNLDFSSIISTTNGIDLNSESTDGNIIQRNYITRHPH</sequence>